<dbReference type="GO" id="GO:0019856">
    <property type="term" value="P:pyrimidine nucleobase biosynthetic process"/>
    <property type="evidence" value="ECO:0007669"/>
    <property type="project" value="TreeGrafter"/>
</dbReference>
<dbReference type="GO" id="GO:0000287">
    <property type="term" value="F:magnesium ion binding"/>
    <property type="evidence" value="ECO:0007669"/>
    <property type="project" value="UniProtKB-UniRule"/>
</dbReference>
<evidence type="ECO:0000256" key="5">
    <source>
        <dbReference type="ARBA" id="ARBA00022975"/>
    </source>
</evidence>
<protein>
    <recommendedName>
        <fullName evidence="2 6">Orotate phosphoribosyltransferase</fullName>
        <shortName evidence="6">OPRT</shortName>
        <shortName evidence="6">OPRTase</shortName>
        <ecNumber evidence="2 6">2.4.2.10</ecNumber>
    </recommendedName>
</protein>
<dbReference type="PANTHER" id="PTHR19278">
    <property type="entry name" value="OROTATE PHOSPHORIBOSYLTRANSFERASE"/>
    <property type="match status" value="1"/>
</dbReference>
<feature type="domain" description="Phosphoribosyltransferase" evidence="7">
    <location>
        <begin position="54"/>
        <end position="149"/>
    </location>
</feature>
<organism evidence="8 9">
    <name type="scientific">Cupriavidus basilensis OR16</name>
    <dbReference type="NCBI Taxonomy" id="1127483"/>
    <lineage>
        <taxon>Bacteria</taxon>
        <taxon>Pseudomonadati</taxon>
        <taxon>Pseudomonadota</taxon>
        <taxon>Betaproteobacteria</taxon>
        <taxon>Burkholderiales</taxon>
        <taxon>Burkholderiaceae</taxon>
        <taxon>Cupriavidus</taxon>
    </lineage>
</organism>
<keyword evidence="4 6" id="KW-0808">Transferase</keyword>
<feature type="binding site" evidence="6">
    <location>
        <position position="92"/>
    </location>
    <ligand>
        <name>5-phospho-alpha-D-ribose 1-diphosphate</name>
        <dbReference type="ChEBI" id="CHEBI:58017"/>
        <note>ligand shared between dimeric partners</note>
    </ligand>
</feature>
<comment type="caution">
    <text evidence="8">The sequence shown here is derived from an EMBL/GenBank/DDBJ whole genome shotgun (WGS) entry which is preliminary data.</text>
</comment>
<keyword evidence="3 6" id="KW-0328">Glycosyltransferase</keyword>
<keyword evidence="6" id="KW-0460">Magnesium</keyword>
<proteinExistence type="inferred from homology"/>
<name>H1SHL8_9BURK</name>
<comment type="subunit">
    <text evidence="6">Homodimer.</text>
</comment>
<dbReference type="HAMAP" id="MF_01208">
    <property type="entry name" value="PyrE"/>
    <property type="match status" value="1"/>
</dbReference>
<evidence type="ECO:0000256" key="6">
    <source>
        <dbReference type="HAMAP-Rule" id="MF_01208"/>
    </source>
</evidence>
<dbReference type="InterPro" id="IPR029057">
    <property type="entry name" value="PRTase-like"/>
</dbReference>
<dbReference type="PANTHER" id="PTHR19278:SF9">
    <property type="entry name" value="URIDINE 5'-MONOPHOSPHATE SYNTHASE"/>
    <property type="match status" value="1"/>
</dbReference>
<dbReference type="UniPathway" id="UPA00070">
    <property type="reaction ID" value="UER00119"/>
</dbReference>
<dbReference type="PATRIC" id="fig|1127483.3.peg.7908"/>
<comment type="function">
    <text evidence="6">Catalyzes the transfer of a ribosyl phosphate group from 5-phosphoribose 1-diphosphate to orotate, leading to the formation of orotidine monophosphate (OMP).</text>
</comment>
<evidence type="ECO:0000256" key="1">
    <source>
        <dbReference type="ARBA" id="ARBA00004889"/>
    </source>
</evidence>
<evidence type="ECO:0000256" key="3">
    <source>
        <dbReference type="ARBA" id="ARBA00022676"/>
    </source>
</evidence>
<comment type="caution">
    <text evidence="6">Lacks conserved residue(s) required for the propagation of feature annotation.</text>
</comment>
<accession>H1SHL8</accession>
<evidence type="ECO:0000256" key="2">
    <source>
        <dbReference type="ARBA" id="ARBA00011971"/>
    </source>
</evidence>
<reference evidence="8 9" key="1">
    <citation type="journal article" date="2012" name="J. Bacteriol.">
        <title>De Novo Genome Project of Cupriavidus basilensis OR16.</title>
        <authorList>
            <person name="Cserhati M."/>
            <person name="Kriszt B."/>
            <person name="Szoboszlay S."/>
            <person name="Toth A."/>
            <person name="Szabo I."/>
            <person name="Tancsics A."/>
            <person name="Nagy I."/>
            <person name="Horvath B."/>
            <person name="Nagy I."/>
            <person name="Kukolya J."/>
        </authorList>
    </citation>
    <scope>NUCLEOTIDE SEQUENCE [LARGE SCALE GENOMIC DNA]</scope>
    <source>
        <strain evidence="8 9">OR16</strain>
    </source>
</reference>
<evidence type="ECO:0000256" key="4">
    <source>
        <dbReference type="ARBA" id="ARBA00022679"/>
    </source>
</evidence>
<dbReference type="Pfam" id="PF00156">
    <property type="entry name" value="Pribosyltran"/>
    <property type="match status" value="1"/>
</dbReference>
<dbReference type="AlphaFoldDB" id="H1SHL8"/>
<comment type="catalytic activity">
    <reaction evidence="6">
        <text>orotidine 5'-phosphate + diphosphate = orotate + 5-phospho-alpha-D-ribose 1-diphosphate</text>
        <dbReference type="Rhea" id="RHEA:10380"/>
        <dbReference type="ChEBI" id="CHEBI:30839"/>
        <dbReference type="ChEBI" id="CHEBI:33019"/>
        <dbReference type="ChEBI" id="CHEBI:57538"/>
        <dbReference type="ChEBI" id="CHEBI:58017"/>
        <dbReference type="EC" id="2.4.2.10"/>
    </reaction>
</comment>
<sequence length="217" mass="23524">MGQALLDAGCVTFRTDEPFRLPSGWASPVYIDCRRLISFPRLRRALIQRGLALLRDRNRLAAIDAVVGAESSGIAFGAWMAEALALPLLYARKEAKGLGPASQIEGAINTGDRVLLVDDMMAAARSKRIFCEALDAAGAVVTDIFVVFDYGTFPTESVLAPWQAEVHALANWQDVLQAARASAGVDRRALDELQRFLADPARWSLDHGGIGASETQR</sequence>
<dbReference type="GO" id="GO:0044205">
    <property type="term" value="P:'de novo' UMP biosynthetic process"/>
    <property type="evidence" value="ECO:0007669"/>
    <property type="project" value="UniProtKB-UniRule"/>
</dbReference>
<evidence type="ECO:0000259" key="7">
    <source>
        <dbReference type="Pfam" id="PF00156"/>
    </source>
</evidence>
<gene>
    <name evidence="6 8" type="primary">pyrE</name>
    <name evidence="8" type="ORF">OR16_39774</name>
</gene>
<feature type="binding site" description="in other chain" evidence="6">
    <location>
        <position position="93"/>
    </location>
    <ligand>
        <name>5-phospho-alpha-D-ribose 1-diphosphate</name>
        <dbReference type="ChEBI" id="CHEBI:58017"/>
        <note>ligand shared between dimeric partners</note>
    </ligand>
</feature>
<comment type="similarity">
    <text evidence="6">Belongs to the purine/pyrimidine phosphoribosyltransferase family. PyrE subfamily.</text>
</comment>
<dbReference type="InterPro" id="IPR000836">
    <property type="entry name" value="PRTase_dom"/>
</dbReference>
<keyword evidence="5 6" id="KW-0665">Pyrimidine biosynthesis</keyword>
<dbReference type="EMBL" id="AHJE01000169">
    <property type="protein sequence ID" value="EHP37971.1"/>
    <property type="molecule type" value="Genomic_DNA"/>
</dbReference>
<dbReference type="EC" id="2.4.2.10" evidence="2 6"/>
<feature type="binding site" description="in other chain" evidence="6">
    <location>
        <begin position="118"/>
        <end position="126"/>
    </location>
    <ligand>
        <name>5-phospho-alpha-D-ribose 1-diphosphate</name>
        <dbReference type="ChEBI" id="CHEBI:58017"/>
        <note>ligand shared between dimeric partners</note>
    </ligand>
</feature>
<evidence type="ECO:0000313" key="8">
    <source>
        <dbReference type="EMBL" id="EHP37971.1"/>
    </source>
</evidence>
<dbReference type="SUPFAM" id="SSF53271">
    <property type="entry name" value="PRTase-like"/>
    <property type="match status" value="1"/>
</dbReference>
<comment type="cofactor">
    <cofactor evidence="6">
        <name>Mg(2+)</name>
        <dbReference type="ChEBI" id="CHEBI:18420"/>
    </cofactor>
</comment>
<dbReference type="GO" id="GO:0004588">
    <property type="term" value="F:orotate phosphoribosyltransferase activity"/>
    <property type="evidence" value="ECO:0007669"/>
    <property type="project" value="UniProtKB-UniRule"/>
</dbReference>
<dbReference type="InterPro" id="IPR023031">
    <property type="entry name" value="OPRT"/>
</dbReference>
<dbReference type="Proteomes" id="UP000005808">
    <property type="component" value="Unassembled WGS sequence"/>
</dbReference>
<feature type="binding site" evidence="6">
    <location>
        <position position="96"/>
    </location>
    <ligand>
        <name>5-phospho-alpha-D-ribose 1-diphosphate</name>
        <dbReference type="ChEBI" id="CHEBI:58017"/>
        <note>ligand shared between dimeric partners</note>
    </ligand>
</feature>
<comment type="pathway">
    <text evidence="1 6">Pyrimidine metabolism; UMP biosynthesis via de novo pathway; UMP from orotate: step 1/2.</text>
</comment>
<dbReference type="Gene3D" id="3.40.50.2020">
    <property type="match status" value="1"/>
</dbReference>
<dbReference type="CDD" id="cd06223">
    <property type="entry name" value="PRTases_typeI"/>
    <property type="match status" value="1"/>
</dbReference>
<evidence type="ECO:0000313" key="9">
    <source>
        <dbReference type="Proteomes" id="UP000005808"/>
    </source>
</evidence>